<keyword evidence="4" id="KW-0472">Membrane</keyword>
<reference evidence="5 6" key="1">
    <citation type="submission" date="2018-09" db="EMBL/GenBank/DDBJ databases">
        <title>Marinorhizobium profundi gen. nov., sp. nov., isolated from a deep-sea sediment sample from the New Britain Trench and proposal of Marinorhizobiaceae fam. nov. in the order Rhizobiales of the class Alphaproteobacteria.</title>
        <authorList>
            <person name="Cao J."/>
        </authorList>
    </citation>
    <scope>NUCLEOTIDE SEQUENCE [LARGE SCALE GENOMIC DNA]</scope>
    <source>
        <strain evidence="5 6">WS11</strain>
    </source>
</reference>
<dbReference type="InterPro" id="IPR036291">
    <property type="entry name" value="NAD(P)-bd_dom_sf"/>
</dbReference>
<dbReference type="KEGG" id="abaw:D5400_17935"/>
<dbReference type="Gene3D" id="3.40.50.720">
    <property type="entry name" value="NAD(P)-binding Rossmann-like Domain"/>
    <property type="match status" value="1"/>
</dbReference>
<dbReference type="GO" id="GO:0016020">
    <property type="term" value="C:membrane"/>
    <property type="evidence" value="ECO:0007669"/>
    <property type="project" value="TreeGrafter"/>
</dbReference>
<dbReference type="Proteomes" id="UP000268192">
    <property type="component" value="Chromosome"/>
</dbReference>
<name>A0A3Q8XSR4_9HYPH</name>
<dbReference type="PANTHER" id="PTHR44196">
    <property type="entry name" value="DEHYDROGENASE/REDUCTASE SDR FAMILY MEMBER 7B"/>
    <property type="match status" value="1"/>
</dbReference>
<proteinExistence type="inferred from homology"/>
<dbReference type="RefSeq" id="WP_126011280.1">
    <property type="nucleotide sequence ID" value="NZ_CP032509.1"/>
</dbReference>
<feature type="compositionally biased region" description="Basic and acidic residues" evidence="3">
    <location>
        <begin position="7"/>
        <end position="17"/>
    </location>
</feature>
<dbReference type="Pfam" id="PF00106">
    <property type="entry name" value="adh_short"/>
    <property type="match status" value="1"/>
</dbReference>
<dbReference type="SUPFAM" id="SSF51735">
    <property type="entry name" value="NAD(P)-binding Rossmann-fold domains"/>
    <property type="match status" value="1"/>
</dbReference>
<evidence type="ECO:0000256" key="3">
    <source>
        <dbReference type="SAM" id="MobiDB-lite"/>
    </source>
</evidence>
<sequence length="251" mass="27447">MGQRCRGRVDRNRRQNVDRGPSADFPDELFRGGPWLDRRCEVFSTQTRTRCPDQFRLGRSDMPIPLSVAYSATKHAIKGFTDGLRNESMQEELPISVTLIKPSAIDTQFFDHAKTEMGGMGKAPGPHYAPEVVAAAIIHASQHQKRDFPLGATAVFAAAAEQMAPEFVDQQQSSMKLSDLVDFGHMPDADSLHETPDEGEERSRYGHGRRYSMTTTGQIQQKTTLGLLAAAGAGAALALFATRSARGGNGR</sequence>
<dbReference type="GO" id="GO:0016491">
    <property type="term" value="F:oxidoreductase activity"/>
    <property type="evidence" value="ECO:0007669"/>
    <property type="project" value="UniProtKB-KW"/>
</dbReference>
<dbReference type="InterPro" id="IPR002347">
    <property type="entry name" value="SDR_fam"/>
</dbReference>
<feature type="transmembrane region" description="Helical" evidence="4">
    <location>
        <begin position="224"/>
        <end position="242"/>
    </location>
</feature>
<evidence type="ECO:0000256" key="1">
    <source>
        <dbReference type="ARBA" id="ARBA00006484"/>
    </source>
</evidence>
<keyword evidence="2" id="KW-0560">Oxidoreductase</keyword>
<accession>A0A3Q8XSR4</accession>
<evidence type="ECO:0000313" key="5">
    <source>
        <dbReference type="EMBL" id="AZN72906.1"/>
    </source>
</evidence>
<comment type="similarity">
    <text evidence="1">Belongs to the short-chain dehydrogenases/reductases (SDR) family.</text>
</comment>
<dbReference type="PANTHER" id="PTHR44196:SF1">
    <property type="entry name" value="DEHYDROGENASE_REDUCTASE SDR FAMILY MEMBER 7B"/>
    <property type="match status" value="1"/>
</dbReference>
<gene>
    <name evidence="5" type="ORF">D5400_17935</name>
</gene>
<keyword evidence="4" id="KW-0812">Transmembrane</keyword>
<dbReference type="AlphaFoldDB" id="A0A3Q8XSR4"/>
<organism evidence="5 6">
    <name type="scientific">Georhizobium profundi</name>
    <dbReference type="NCBI Taxonomy" id="2341112"/>
    <lineage>
        <taxon>Bacteria</taxon>
        <taxon>Pseudomonadati</taxon>
        <taxon>Pseudomonadota</taxon>
        <taxon>Alphaproteobacteria</taxon>
        <taxon>Hyphomicrobiales</taxon>
        <taxon>Rhizobiaceae</taxon>
        <taxon>Georhizobium</taxon>
    </lineage>
</organism>
<feature type="compositionally biased region" description="Basic and acidic residues" evidence="3">
    <location>
        <begin position="185"/>
        <end position="204"/>
    </location>
</feature>
<keyword evidence="6" id="KW-1185">Reference proteome</keyword>
<dbReference type="OrthoDB" id="9781689at2"/>
<protein>
    <submittedName>
        <fullName evidence="5">SDR family NAD(P)-dependent oxidoreductase</fullName>
    </submittedName>
</protein>
<feature type="region of interest" description="Disordered" evidence="3">
    <location>
        <begin position="1"/>
        <end position="25"/>
    </location>
</feature>
<evidence type="ECO:0000256" key="2">
    <source>
        <dbReference type="ARBA" id="ARBA00023002"/>
    </source>
</evidence>
<dbReference type="EMBL" id="CP032509">
    <property type="protein sequence ID" value="AZN72906.1"/>
    <property type="molecule type" value="Genomic_DNA"/>
</dbReference>
<evidence type="ECO:0000256" key="4">
    <source>
        <dbReference type="SAM" id="Phobius"/>
    </source>
</evidence>
<feature type="region of interest" description="Disordered" evidence="3">
    <location>
        <begin position="185"/>
        <end position="211"/>
    </location>
</feature>
<keyword evidence="4" id="KW-1133">Transmembrane helix</keyword>
<evidence type="ECO:0000313" key="6">
    <source>
        <dbReference type="Proteomes" id="UP000268192"/>
    </source>
</evidence>